<dbReference type="Proteomes" id="UP001141183">
    <property type="component" value="Unassembled WGS sequence"/>
</dbReference>
<dbReference type="RefSeq" id="WP_272470880.1">
    <property type="nucleotide sequence ID" value="NZ_JAMRYU010000052.1"/>
</dbReference>
<keyword evidence="2" id="KW-1185">Reference proteome</keyword>
<sequence>MDEENKLALIVRLGLTLEYLKNGDYEGVDKQLRSLLYEIEKGLIIPF</sequence>
<evidence type="ECO:0000313" key="1">
    <source>
        <dbReference type="EMBL" id="MDC4242616.1"/>
    </source>
</evidence>
<comment type="caution">
    <text evidence="1">The sequence shown here is derived from an EMBL/GenBank/DDBJ whole genome shotgun (WGS) entry which is preliminary data.</text>
</comment>
<evidence type="ECO:0000313" key="2">
    <source>
        <dbReference type="Proteomes" id="UP001141183"/>
    </source>
</evidence>
<reference evidence="1" key="1">
    <citation type="submission" date="2022-05" db="EMBL/GenBank/DDBJ databases">
        <title>Draft genome sequence of Clostridium tertium strain CP3 isolated from Peru.</title>
        <authorList>
            <person name="Hurtado R."/>
            <person name="Lima L."/>
            <person name="Sousa T."/>
            <person name="Jaiswal A.K."/>
            <person name="Tiwari S."/>
            <person name="Maturrano L."/>
            <person name="Brenig B."/>
            <person name="Azevedo V."/>
        </authorList>
    </citation>
    <scope>NUCLEOTIDE SEQUENCE</scope>
    <source>
        <strain evidence="1">CP3</strain>
    </source>
</reference>
<name>A0A9X4B4G8_9CLOT</name>
<accession>A0A9X4B4G8</accession>
<proteinExistence type="predicted"/>
<gene>
    <name evidence="1" type="ORF">NE398_21070</name>
</gene>
<dbReference type="EMBL" id="JAMRYU010000052">
    <property type="protein sequence ID" value="MDC4242616.1"/>
    <property type="molecule type" value="Genomic_DNA"/>
</dbReference>
<protein>
    <submittedName>
        <fullName evidence="1">Uncharacterized protein</fullName>
    </submittedName>
</protein>
<organism evidence="1 2">
    <name type="scientific">Clostridium tertium</name>
    <dbReference type="NCBI Taxonomy" id="1559"/>
    <lineage>
        <taxon>Bacteria</taxon>
        <taxon>Bacillati</taxon>
        <taxon>Bacillota</taxon>
        <taxon>Clostridia</taxon>
        <taxon>Eubacteriales</taxon>
        <taxon>Clostridiaceae</taxon>
        <taxon>Clostridium</taxon>
    </lineage>
</organism>
<dbReference type="AlphaFoldDB" id="A0A9X4B4G8"/>